<keyword evidence="8" id="KW-1185">Reference proteome</keyword>
<evidence type="ECO:0000256" key="2">
    <source>
        <dbReference type="ARBA" id="ARBA00022737"/>
    </source>
</evidence>
<dbReference type="Proteomes" id="UP000829354">
    <property type="component" value="Chromosome X"/>
</dbReference>
<feature type="coiled-coil region" evidence="5">
    <location>
        <begin position="107"/>
        <end position="141"/>
    </location>
</feature>
<reference evidence="7 8" key="1">
    <citation type="submission" date="2022-04" db="EMBL/GenBank/DDBJ databases">
        <title>Chromosome-level reference genomes for two strains of Caenorhabditis briggsae: an improved platform for comparative genomics.</title>
        <authorList>
            <person name="Stevens L."/>
            <person name="Andersen E."/>
        </authorList>
    </citation>
    <scope>NUCLEOTIDE SEQUENCE [LARGE SCALE GENOMIC DNA]</scope>
    <source>
        <strain evidence="7">VX34</strain>
        <tissue evidence="7">Whole-organism</tissue>
    </source>
</reference>
<keyword evidence="3" id="KW-0805">Transcription regulation</keyword>
<feature type="compositionally biased region" description="Basic and acidic residues" evidence="6">
    <location>
        <begin position="172"/>
        <end position="190"/>
    </location>
</feature>
<evidence type="ECO:0000256" key="4">
    <source>
        <dbReference type="ARBA" id="ARBA00023163"/>
    </source>
</evidence>
<feature type="region of interest" description="Disordered" evidence="6">
    <location>
        <begin position="169"/>
        <end position="193"/>
    </location>
</feature>
<protein>
    <submittedName>
        <fullName evidence="7">Uncharacterized protein</fullName>
    </submittedName>
</protein>
<keyword evidence="5" id="KW-0175">Coiled coil</keyword>
<evidence type="ECO:0000313" key="8">
    <source>
        <dbReference type="Proteomes" id="UP000829354"/>
    </source>
</evidence>
<keyword evidence="2" id="KW-0677">Repeat</keyword>
<dbReference type="EMBL" id="CP092625">
    <property type="protein sequence ID" value="UMM43946.1"/>
    <property type="molecule type" value="Genomic_DNA"/>
</dbReference>
<evidence type="ECO:0000313" key="7">
    <source>
        <dbReference type="EMBL" id="UMM43946.1"/>
    </source>
</evidence>
<evidence type="ECO:0000256" key="6">
    <source>
        <dbReference type="SAM" id="MobiDB-lite"/>
    </source>
</evidence>
<gene>
    <name evidence="7" type="ORF">L5515_019241</name>
</gene>
<evidence type="ECO:0000256" key="3">
    <source>
        <dbReference type="ARBA" id="ARBA00023015"/>
    </source>
</evidence>
<evidence type="ECO:0000256" key="1">
    <source>
        <dbReference type="ARBA" id="ARBA00022574"/>
    </source>
</evidence>
<sequence>MASHTIRHMNTGLLISTVSFYMLQFLHQGCRNIHYMERMTHNIGGQGAPQQLYPDAVLNPTQHPNFVPNIPTHHRSSHPSGYPGAQMLPNPLHLPHGPGTSAQGPSQQDAVDLYQQLLEKIKQLEAQIEKEKEKTIKLSTKWLDQQQRQMRDEEYWNYRTQLKQSEVQGCEFSKDQQNHTKRQGEGDWRRCQRPHKPRRSIAIPHHCHHHDQAREISEAASSIKSSYRKTEEDRNKDQLAAAVENEFVYVYQLPANRSCIELLNTITFSFMVDPTMEKDHDELYRVAWVSSMSSMSS</sequence>
<evidence type="ECO:0000256" key="5">
    <source>
        <dbReference type="SAM" id="Coils"/>
    </source>
</evidence>
<dbReference type="PANTHER" id="PTHR10253">
    <property type="entry name" value="POLYCOMB PROTEIN"/>
    <property type="match status" value="1"/>
</dbReference>
<accession>A0AAE9JTG4</accession>
<dbReference type="AlphaFoldDB" id="A0AAE9JTG4"/>
<organism evidence="7 8">
    <name type="scientific">Caenorhabditis briggsae</name>
    <dbReference type="NCBI Taxonomy" id="6238"/>
    <lineage>
        <taxon>Eukaryota</taxon>
        <taxon>Metazoa</taxon>
        <taxon>Ecdysozoa</taxon>
        <taxon>Nematoda</taxon>
        <taxon>Chromadorea</taxon>
        <taxon>Rhabditida</taxon>
        <taxon>Rhabditina</taxon>
        <taxon>Rhabditomorpha</taxon>
        <taxon>Rhabditoidea</taxon>
        <taxon>Rhabditidae</taxon>
        <taxon>Peloderinae</taxon>
        <taxon>Caenorhabditis</taxon>
    </lineage>
</organism>
<keyword evidence="4" id="KW-0804">Transcription</keyword>
<keyword evidence="1" id="KW-0853">WD repeat</keyword>
<proteinExistence type="predicted"/>
<dbReference type="InterPro" id="IPR051243">
    <property type="entry name" value="PcG_WD-repeat"/>
</dbReference>
<name>A0AAE9JTG4_CAEBR</name>